<dbReference type="Gene3D" id="1.10.150.50">
    <property type="entry name" value="Transcription Factor, Ets-1"/>
    <property type="match status" value="1"/>
</dbReference>
<dbReference type="Gene3D" id="1.10.167.10">
    <property type="entry name" value="Regulator of G-protein Signalling 4, domain 2"/>
    <property type="match status" value="1"/>
</dbReference>
<dbReference type="SUPFAM" id="SSF47769">
    <property type="entry name" value="SAM/Pointed domain"/>
    <property type="match status" value="1"/>
</dbReference>
<keyword evidence="1" id="KW-0472">Membrane</keyword>
<dbReference type="KEGG" id="ngr:NAEGRDRAFT_80205"/>
<dbReference type="InterPro" id="IPR036305">
    <property type="entry name" value="RGS_sf"/>
</dbReference>
<dbReference type="RefSeq" id="XP_002675714.1">
    <property type="nucleotide sequence ID" value="XM_002675668.1"/>
</dbReference>
<organism evidence="4">
    <name type="scientific">Naegleria gruberi</name>
    <name type="common">Amoeba</name>
    <dbReference type="NCBI Taxonomy" id="5762"/>
    <lineage>
        <taxon>Eukaryota</taxon>
        <taxon>Discoba</taxon>
        <taxon>Heterolobosea</taxon>
        <taxon>Tetramitia</taxon>
        <taxon>Eutetramitia</taxon>
        <taxon>Vahlkampfiidae</taxon>
        <taxon>Naegleria</taxon>
    </lineage>
</organism>
<protein>
    <recommendedName>
        <fullName evidence="2">SAM domain-containing protein</fullName>
    </recommendedName>
</protein>
<dbReference type="InterPro" id="IPR013761">
    <property type="entry name" value="SAM/pointed_sf"/>
</dbReference>
<keyword evidence="4" id="KW-1185">Reference proteome</keyword>
<dbReference type="InParanoid" id="D2VJL4"/>
<dbReference type="SUPFAM" id="SSF48097">
    <property type="entry name" value="Regulator of G-protein signaling, RGS"/>
    <property type="match status" value="1"/>
</dbReference>
<evidence type="ECO:0000256" key="1">
    <source>
        <dbReference type="SAM" id="Phobius"/>
    </source>
</evidence>
<dbReference type="VEuPathDB" id="AmoebaDB:NAEGRDRAFT_80205"/>
<accession>D2VJL4</accession>
<proteinExistence type="predicted"/>
<evidence type="ECO:0000313" key="3">
    <source>
        <dbReference type="EMBL" id="EFC42970.1"/>
    </source>
</evidence>
<evidence type="ECO:0000313" key="4">
    <source>
        <dbReference type="Proteomes" id="UP000006671"/>
    </source>
</evidence>
<dbReference type="InterPro" id="IPR044926">
    <property type="entry name" value="RGS_subdomain_2"/>
</dbReference>
<dbReference type="AlphaFoldDB" id="D2VJL4"/>
<dbReference type="GeneID" id="8852117"/>
<gene>
    <name evidence="3" type="ORF">NAEGRDRAFT_80205</name>
</gene>
<sequence length="299" mass="34749">MSTRVTESIHRLLSSFRSLDSLLESSGVEHKHESLNVLKGYLVNRRNSELMECILFIRNCNNNVYTVDSFIEFYREFINVNSNKSLNLPSQAIQQAFDLYQQLTCTKVISNHQLISLKIESIIKNIFNLIEYQIDIEILPQFRKSTEYKTYILEKVIELGSDNPQQPSGLSSSQRGSCHDLTAHLDDALSDSDQDQLDKSTTIEHMLKEGNMLEHLKAFQKKKLIHLYQIKDFTTQDLKDKIGIKKIGHLKRIVRLVNQHFNNKPNDLSLYWFGSFSFHILFLTFLIEKECIQSQLDSD</sequence>
<dbReference type="EMBL" id="GG738876">
    <property type="protein sequence ID" value="EFC42970.1"/>
    <property type="molecule type" value="Genomic_DNA"/>
</dbReference>
<dbReference type="Proteomes" id="UP000006671">
    <property type="component" value="Unassembled WGS sequence"/>
</dbReference>
<name>D2VJL4_NAEGR</name>
<feature type="transmembrane region" description="Helical" evidence="1">
    <location>
        <begin position="268"/>
        <end position="287"/>
    </location>
</feature>
<dbReference type="Pfam" id="PF00536">
    <property type="entry name" value="SAM_1"/>
    <property type="match status" value="1"/>
</dbReference>
<keyword evidence="1" id="KW-0812">Transmembrane</keyword>
<feature type="domain" description="SAM" evidence="2">
    <location>
        <begin position="207"/>
        <end position="257"/>
    </location>
</feature>
<reference evidence="3 4" key="1">
    <citation type="journal article" date="2010" name="Cell">
        <title>The genome of Naegleria gruberi illuminates early eukaryotic versatility.</title>
        <authorList>
            <person name="Fritz-Laylin L.K."/>
            <person name="Prochnik S.E."/>
            <person name="Ginger M.L."/>
            <person name="Dacks J.B."/>
            <person name="Carpenter M.L."/>
            <person name="Field M.C."/>
            <person name="Kuo A."/>
            <person name="Paredez A."/>
            <person name="Chapman J."/>
            <person name="Pham J."/>
            <person name="Shu S."/>
            <person name="Neupane R."/>
            <person name="Cipriano M."/>
            <person name="Mancuso J."/>
            <person name="Tu H."/>
            <person name="Salamov A."/>
            <person name="Lindquist E."/>
            <person name="Shapiro H."/>
            <person name="Lucas S."/>
            <person name="Grigoriev I.V."/>
            <person name="Cande W.Z."/>
            <person name="Fulton C."/>
            <person name="Rokhsar D.S."/>
            <person name="Dawson S.C."/>
        </authorList>
    </citation>
    <scope>NUCLEOTIDE SEQUENCE [LARGE SCALE GENOMIC DNA]</scope>
    <source>
        <strain evidence="3 4">NEG-M</strain>
    </source>
</reference>
<keyword evidence="1" id="KW-1133">Transmembrane helix</keyword>
<evidence type="ECO:0000259" key="2">
    <source>
        <dbReference type="Pfam" id="PF00536"/>
    </source>
</evidence>
<dbReference type="InterPro" id="IPR001660">
    <property type="entry name" value="SAM"/>
</dbReference>